<protein>
    <submittedName>
        <fullName evidence="2">Uncharacterized protein</fullName>
    </submittedName>
</protein>
<evidence type="ECO:0000313" key="2">
    <source>
        <dbReference type="EMBL" id="KAG5164945.1"/>
    </source>
</evidence>
<dbReference type="EMBL" id="JAFIQS010000010">
    <property type="protein sequence ID" value="KAG5164945.1"/>
    <property type="molecule type" value="Genomic_DNA"/>
</dbReference>
<name>A0A8H8CH93_PSICU</name>
<feature type="region of interest" description="Disordered" evidence="1">
    <location>
        <begin position="27"/>
        <end position="47"/>
    </location>
</feature>
<proteinExistence type="predicted"/>
<organism evidence="2">
    <name type="scientific">Psilocybe cubensis</name>
    <name type="common">Psychedelic mushroom</name>
    <name type="synonym">Stropharia cubensis</name>
    <dbReference type="NCBI Taxonomy" id="181762"/>
    <lineage>
        <taxon>Eukaryota</taxon>
        <taxon>Fungi</taxon>
        <taxon>Dikarya</taxon>
        <taxon>Basidiomycota</taxon>
        <taxon>Agaricomycotina</taxon>
        <taxon>Agaricomycetes</taxon>
        <taxon>Agaricomycetidae</taxon>
        <taxon>Agaricales</taxon>
        <taxon>Agaricineae</taxon>
        <taxon>Strophariaceae</taxon>
        <taxon>Psilocybe</taxon>
    </lineage>
</organism>
<feature type="region of interest" description="Disordered" evidence="1">
    <location>
        <begin position="59"/>
        <end position="107"/>
    </location>
</feature>
<reference evidence="2" key="1">
    <citation type="submission" date="2021-02" db="EMBL/GenBank/DDBJ databases">
        <title>Psilocybe cubensis genome.</title>
        <authorList>
            <person name="Mckernan K.J."/>
            <person name="Crawford S."/>
            <person name="Trippe A."/>
            <person name="Kane L.T."/>
            <person name="Mclaughlin S."/>
        </authorList>
    </citation>
    <scope>NUCLEOTIDE SEQUENCE [LARGE SCALE GENOMIC DNA]</scope>
    <source>
        <strain evidence="2">MGC-MH-2018</strain>
    </source>
</reference>
<accession>A0A8H8CH93</accession>
<feature type="compositionally biased region" description="Basic and acidic residues" evidence="1">
    <location>
        <begin position="77"/>
        <end position="93"/>
    </location>
</feature>
<sequence>MEECKTESNVSHNFFRMANYTSKIKRPAANASRYTRKRRISTADSERCEPASAVKRARAGLPLDPCRETSTSAGTEVLREERAATDRVAETKRAARRPQIKPAQPRCLADGFSQGRLVIKERPRHRKKGGELAFQVIEAPEQLPEFDAI</sequence>
<evidence type="ECO:0000256" key="1">
    <source>
        <dbReference type="SAM" id="MobiDB-lite"/>
    </source>
</evidence>
<gene>
    <name evidence="2" type="ORF">JR316_009635</name>
</gene>
<dbReference type="AlphaFoldDB" id="A0A8H8CH93"/>
<comment type="caution">
    <text evidence="2">The sequence shown here is derived from an EMBL/GenBank/DDBJ whole genome shotgun (WGS) entry which is preliminary data.</text>
</comment>